<gene>
    <name evidence="2" type="ORF">B0J13DRAFT_568018</name>
</gene>
<dbReference type="OrthoDB" id="4849929at2759"/>
<evidence type="ECO:0008006" key="4">
    <source>
        <dbReference type="Google" id="ProtNLM"/>
    </source>
</evidence>
<proteinExistence type="predicted"/>
<organism evidence="2 3">
    <name type="scientific">Dactylonectria estremocensis</name>
    <dbReference type="NCBI Taxonomy" id="1079267"/>
    <lineage>
        <taxon>Eukaryota</taxon>
        <taxon>Fungi</taxon>
        <taxon>Dikarya</taxon>
        <taxon>Ascomycota</taxon>
        <taxon>Pezizomycotina</taxon>
        <taxon>Sordariomycetes</taxon>
        <taxon>Hypocreomycetidae</taxon>
        <taxon>Hypocreales</taxon>
        <taxon>Nectriaceae</taxon>
        <taxon>Dactylonectria</taxon>
    </lineage>
</organism>
<name>A0A9P9DIZ1_9HYPO</name>
<keyword evidence="1" id="KW-1133">Transmembrane helix</keyword>
<evidence type="ECO:0000256" key="1">
    <source>
        <dbReference type="SAM" id="Phobius"/>
    </source>
</evidence>
<sequence length="174" mass="19457">MWFWSSKCLDIKETSLVFQRIQRFYNTFIALAALVSGLSVALLTFSTAHPSTTSLSQIGDGFFCSSALTAPVSAVVATMLRFHFEGLLGITQMDLIMAWMPLVLLDVSIIELLIGVACWYSAHNVYWRGVVMASQLAGLLGLCIALSIRMRFYMSQHDEQRKEERQAINAQSHD</sequence>
<reference evidence="2" key="1">
    <citation type="journal article" date="2021" name="Nat. Commun.">
        <title>Genetic determinants of endophytism in the Arabidopsis root mycobiome.</title>
        <authorList>
            <person name="Mesny F."/>
            <person name="Miyauchi S."/>
            <person name="Thiergart T."/>
            <person name="Pickel B."/>
            <person name="Atanasova L."/>
            <person name="Karlsson M."/>
            <person name="Huettel B."/>
            <person name="Barry K.W."/>
            <person name="Haridas S."/>
            <person name="Chen C."/>
            <person name="Bauer D."/>
            <person name="Andreopoulos W."/>
            <person name="Pangilinan J."/>
            <person name="LaButti K."/>
            <person name="Riley R."/>
            <person name="Lipzen A."/>
            <person name="Clum A."/>
            <person name="Drula E."/>
            <person name="Henrissat B."/>
            <person name="Kohler A."/>
            <person name="Grigoriev I.V."/>
            <person name="Martin F.M."/>
            <person name="Hacquard S."/>
        </authorList>
    </citation>
    <scope>NUCLEOTIDE SEQUENCE</scope>
    <source>
        <strain evidence="2">MPI-CAGE-AT-0021</strain>
    </source>
</reference>
<accession>A0A9P9DIZ1</accession>
<comment type="caution">
    <text evidence="2">The sequence shown here is derived from an EMBL/GenBank/DDBJ whole genome shotgun (WGS) entry which is preliminary data.</text>
</comment>
<keyword evidence="1" id="KW-0812">Transmembrane</keyword>
<feature type="transmembrane region" description="Helical" evidence="1">
    <location>
        <begin position="96"/>
        <end position="120"/>
    </location>
</feature>
<evidence type="ECO:0000313" key="2">
    <source>
        <dbReference type="EMBL" id="KAH7120051.1"/>
    </source>
</evidence>
<feature type="transmembrane region" description="Helical" evidence="1">
    <location>
        <begin position="65"/>
        <end position="84"/>
    </location>
</feature>
<feature type="transmembrane region" description="Helical" evidence="1">
    <location>
        <begin position="24"/>
        <end position="45"/>
    </location>
</feature>
<protein>
    <recommendedName>
        <fullName evidence="4">Transmembrane protein</fullName>
    </recommendedName>
</protein>
<feature type="transmembrane region" description="Helical" evidence="1">
    <location>
        <begin position="126"/>
        <end position="148"/>
    </location>
</feature>
<dbReference type="AlphaFoldDB" id="A0A9P9DIZ1"/>
<evidence type="ECO:0000313" key="3">
    <source>
        <dbReference type="Proteomes" id="UP000717696"/>
    </source>
</evidence>
<dbReference type="EMBL" id="JAGMUU010000029">
    <property type="protein sequence ID" value="KAH7120051.1"/>
    <property type="molecule type" value="Genomic_DNA"/>
</dbReference>
<dbReference type="Proteomes" id="UP000717696">
    <property type="component" value="Unassembled WGS sequence"/>
</dbReference>
<keyword evidence="3" id="KW-1185">Reference proteome</keyword>
<keyword evidence="1" id="KW-0472">Membrane</keyword>